<evidence type="ECO:0008006" key="3">
    <source>
        <dbReference type="Google" id="ProtNLM"/>
    </source>
</evidence>
<dbReference type="Proteomes" id="UP000031433">
    <property type="component" value="Unassembled WGS sequence"/>
</dbReference>
<keyword evidence="2" id="KW-1185">Reference proteome</keyword>
<accession>A0A0C1QQX4</accession>
<evidence type="ECO:0000313" key="1">
    <source>
        <dbReference type="EMBL" id="KIE43142.1"/>
    </source>
</evidence>
<organism evidence="1 2">
    <name type="scientific">Geobacter soli</name>
    <dbReference type="NCBI Taxonomy" id="1510391"/>
    <lineage>
        <taxon>Bacteria</taxon>
        <taxon>Pseudomonadati</taxon>
        <taxon>Thermodesulfobacteriota</taxon>
        <taxon>Desulfuromonadia</taxon>
        <taxon>Geobacterales</taxon>
        <taxon>Geobacteraceae</taxon>
        <taxon>Geobacter</taxon>
    </lineage>
</organism>
<reference evidence="1 2" key="1">
    <citation type="submission" date="2015-01" db="EMBL/GenBank/DDBJ databases">
        <title>Genome sequence of the anaerobic bacterium Geobacter soli GSS01, a dissimilatory Fe(III) reducer from soil.</title>
        <authorList>
            <person name="Yang G."/>
            <person name="Zhou S."/>
        </authorList>
    </citation>
    <scope>NUCLEOTIDE SEQUENCE [LARGE SCALE GENOMIC DNA]</scope>
    <source>
        <strain evidence="1 2">GSS01</strain>
    </source>
</reference>
<gene>
    <name evidence="1" type="ORF">SE37_11120</name>
</gene>
<sequence length="181" mass="18457">MRRTRYLIGIILTAISLAGCGDDKNDSGTAGGEYVFPAGTATLAFTAMSTAQLSVPVSGIELTLALPAGMGVTTTTGGTGQIVNSTLTPGSALSGTNLAYGNYSASTRKAYLSMATTSSSYRSGEFLRLACTVDTGTSITLSGLRALNTPVTLVRAVGYDAITNSTVDLTHTLAVTLDAVR</sequence>
<dbReference type="AlphaFoldDB" id="A0A0C1QQX4"/>
<dbReference type="RefSeq" id="WP_039646343.1">
    <property type="nucleotide sequence ID" value="NZ_JXBL01000001.1"/>
</dbReference>
<dbReference type="EMBL" id="JXBL01000001">
    <property type="protein sequence ID" value="KIE43142.1"/>
    <property type="molecule type" value="Genomic_DNA"/>
</dbReference>
<name>A0A0C1QQX4_9BACT</name>
<comment type="caution">
    <text evidence="1">The sequence shown here is derived from an EMBL/GenBank/DDBJ whole genome shotgun (WGS) entry which is preliminary data.</text>
</comment>
<protein>
    <recommendedName>
        <fullName evidence="3">Lipoprotein</fullName>
    </recommendedName>
</protein>
<evidence type="ECO:0000313" key="2">
    <source>
        <dbReference type="Proteomes" id="UP000031433"/>
    </source>
</evidence>
<proteinExistence type="predicted"/>
<dbReference type="PROSITE" id="PS51257">
    <property type="entry name" value="PROKAR_LIPOPROTEIN"/>
    <property type="match status" value="1"/>
</dbReference>